<feature type="compositionally biased region" description="Basic and acidic residues" evidence="1">
    <location>
        <begin position="543"/>
        <end position="552"/>
    </location>
</feature>
<evidence type="ECO:0000313" key="4">
    <source>
        <dbReference type="Proteomes" id="UP000078544"/>
    </source>
</evidence>
<dbReference type="SMART" id="SM00355">
    <property type="entry name" value="ZnF_C2H2"/>
    <property type="match status" value="3"/>
</dbReference>
<name>A0A167WGC5_9HYPO</name>
<proteinExistence type="predicted"/>
<dbReference type="InterPro" id="IPR013087">
    <property type="entry name" value="Znf_C2H2_type"/>
</dbReference>
<reference evidence="3 4" key="1">
    <citation type="journal article" date="2016" name="Genome Biol. Evol.">
        <title>Divergent and convergent evolution of fungal pathogenicity.</title>
        <authorList>
            <person name="Shang Y."/>
            <person name="Xiao G."/>
            <person name="Zheng P."/>
            <person name="Cen K."/>
            <person name="Zhan S."/>
            <person name="Wang C."/>
        </authorList>
    </citation>
    <scope>NUCLEOTIDE SEQUENCE [LARGE SCALE GENOMIC DNA]</scope>
    <source>
        <strain evidence="3 4">RCEF 2490</strain>
    </source>
</reference>
<comment type="caution">
    <text evidence="3">The sequence shown here is derived from an EMBL/GenBank/DDBJ whole genome shotgun (WGS) entry which is preliminary data.</text>
</comment>
<feature type="region of interest" description="Disordered" evidence="1">
    <location>
        <begin position="531"/>
        <end position="556"/>
    </location>
</feature>
<dbReference type="PANTHER" id="PTHR37535">
    <property type="entry name" value="FLUG DOMAIN PROTEIN"/>
    <property type="match status" value="1"/>
</dbReference>
<dbReference type="Pfam" id="PF11917">
    <property type="entry name" value="DUF3435"/>
    <property type="match status" value="1"/>
</dbReference>
<dbReference type="OrthoDB" id="4935235at2759"/>
<dbReference type="EMBL" id="AZGY01000028">
    <property type="protein sequence ID" value="KZZ88815.1"/>
    <property type="molecule type" value="Genomic_DNA"/>
</dbReference>
<dbReference type="PANTHER" id="PTHR37535:SF3">
    <property type="entry name" value="FLUG DOMAIN-CONTAINING PROTEIN"/>
    <property type="match status" value="1"/>
</dbReference>
<organism evidence="3 4">
    <name type="scientific">Moelleriella libera RCEF 2490</name>
    <dbReference type="NCBI Taxonomy" id="1081109"/>
    <lineage>
        <taxon>Eukaryota</taxon>
        <taxon>Fungi</taxon>
        <taxon>Dikarya</taxon>
        <taxon>Ascomycota</taxon>
        <taxon>Pezizomycotina</taxon>
        <taxon>Sordariomycetes</taxon>
        <taxon>Hypocreomycetidae</taxon>
        <taxon>Hypocreales</taxon>
        <taxon>Clavicipitaceae</taxon>
        <taxon>Moelleriella</taxon>
    </lineage>
</organism>
<accession>A0A167WGC5</accession>
<evidence type="ECO:0000256" key="1">
    <source>
        <dbReference type="SAM" id="MobiDB-lite"/>
    </source>
</evidence>
<keyword evidence="4" id="KW-1185">Reference proteome</keyword>
<sequence length="901" mass="103517">MAPKKANFRLLGPRAFNKQEVQASLHESRKGERDRRYSYLDPLTEKRRDRVWKSWEEFAKCADIDPERIWQDLCLNVPNVQDYFCTFLKEYLKASVVLKPCLGPDEYAFERTITSAATLQDAWCLLVNYANDHILLKKRIEDRDQASFWTLKYSSKKNPESCGPAYEIGRWIAPFAAENGLTLKQTFEKASASMEDIMTILYTVWERADKICCTPADRLSFSAYLVEMGLGGWRPGELANKLYRDVKFVWVRDPENPSLTRTVCWITVHHNKIKKFKIERHQRSRVKYALTVIPSPILCLTTMFAIRAITDDAFERGFKTCRDVLSPETLPDGIEQVELSWKREFIQEEKLIRPMNYQRFRKLWYRAQTVAGCRSLIRPYALRVGAIGRLDGCLQPAVRNFIVSHTTQMFEQSYQPVRLRANLANVAFGEVAKHDEALWGAITKTLQSRDPNAPTQLTDLEREQFEHRQDITELREELALEKVQEEKTLLRRRIRYILERLEKLLLQEKRRLYFQEVDVSRAEQGSALPLQEDRQNWTLHPQQSRDVHETKRNQRKKIPIIGRKYRKSSLSIAKLGSRLKETQGDFELAECLLAYLKEGLEGRNNDWNHPKLTESAFSDSNGKGRLMDAIGKSIKSSQKLQSLKAKHANPLFSHIIDEKQESIHGGNATALLSVSSPQGLPCSDRISDATAEEILNQTIGGESTDNKKPRCLLCLQSFSSTALLTSHVQRQHMESLEGQFTCPECFRNKKEDVVVAGGPTAWSAHVASVHGRVHAPNLIHPRNALCLLCNRKFTKRGFNKHLSFHGELFDQPFACPICLHVDIVTRIIGVDQWAFHVYCAHGGDETLLGSVLLPQMHMDLGDQTWEMKGCKRKAELHVLPGLAAKERYTDTHESKKRKTKD</sequence>
<dbReference type="InterPro" id="IPR021842">
    <property type="entry name" value="DUF3435"/>
</dbReference>
<dbReference type="Proteomes" id="UP000078544">
    <property type="component" value="Unassembled WGS sequence"/>
</dbReference>
<dbReference type="PROSITE" id="PS00028">
    <property type="entry name" value="ZINC_FINGER_C2H2_1"/>
    <property type="match status" value="1"/>
</dbReference>
<feature type="domain" description="C2H2-type" evidence="2">
    <location>
        <begin position="711"/>
        <end position="732"/>
    </location>
</feature>
<protein>
    <submittedName>
        <fullName evidence="3">FluG domain-containing protein</fullName>
    </submittedName>
</protein>
<dbReference type="AlphaFoldDB" id="A0A167WGC5"/>
<evidence type="ECO:0000313" key="3">
    <source>
        <dbReference type="EMBL" id="KZZ88815.1"/>
    </source>
</evidence>
<evidence type="ECO:0000259" key="2">
    <source>
        <dbReference type="PROSITE" id="PS00028"/>
    </source>
</evidence>
<gene>
    <name evidence="3" type="ORF">AAL_08016</name>
</gene>